<dbReference type="RefSeq" id="WP_311423277.1">
    <property type="nucleotide sequence ID" value="NZ_JAVREH010000014.1"/>
</dbReference>
<reference evidence="3" key="1">
    <citation type="submission" date="2023-07" db="EMBL/GenBank/DDBJ databases">
        <title>30 novel species of actinomycetes from the DSMZ collection.</title>
        <authorList>
            <person name="Nouioui I."/>
        </authorList>
    </citation>
    <scope>NUCLEOTIDE SEQUENCE [LARGE SCALE GENOMIC DNA]</scope>
    <source>
        <strain evidence="3">DSM 44399</strain>
    </source>
</reference>
<dbReference type="InterPro" id="IPR037401">
    <property type="entry name" value="SnoaL-like"/>
</dbReference>
<gene>
    <name evidence="2" type="ORF">RM423_12060</name>
</gene>
<proteinExistence type="predicted"/>
<comment type="caution">
    <text evidence="2">The sequence shown here is derived from an EMBL/GenBank/DDBJ whole genome shotgun (WGS) entry which is preliminary data.</text>
</comment>
<dbReference type="SUPFAM" id="SSF54427">
    <property type="entry name" value="NTF2-like"/>
    <property type="match status" value="1"/>
</dbReference>
<evidence type="ECO:0000313" key="2">
    <source>
        <dbReference type="EMBL" id="MDT0262126.1"/>
    </source>
</evidence>
<protein>
    <submittedName>
        <fullName evidence="2">Nuclear transport factor 2 family protein</fullName>
    </submittedName>
</protein>
<accession>A0ABU2JAV3</accession>
<name>A0ABU2JAV3_9ACTN</name>
<sequence>MTSTKEITVTDLNAVVDDYIAVWNETDAGARTAKIEKLWAEDAVYTDPLASVVGRDGFNQVLQGAQDQFKGLQFVRGTTFDAHHNIVRFTWELVTAPGTEAIVVGFDVAVIGEDGKISGVSGFIDKMPAAA</sequence>
<organism evidence="2 3">
    <name type="scientific">Jatrophihabitans lederbergiae</name>
    <dbReference type="NCBI Taxonomy" id="3075547"/>
    <lineage>
        <taxon>Bacteria</taxon>
        <taxon>Bacillati</taxon>
        <taxon>Actinomycetota</taxon>
        <taxon>Actinomycetes</taxon>
        <taxon>Jatrophihabitantales</taxon>
        <taxon>Jatrophihabitantaceae</taxon>
        <taxon>Jatrophihabitans</taxon>
    </lineage>
</organism>
<feature type="domain" description="SnoaL-like" evidence="1">
    <location>
        <begin position="16"/>
        <end position="118"/>
    </location>
</feature>
<dbReference type="EMBL" id="JAVREH010000014">
    <property type="protein sequence ID" value="MDT0262126.1"/>
    <property type="molecule type" value="Genomic_DNA"/>
</dbReference>
<evidence type="ECO:0000313" key="3">
    <source>
        <dbReference type="Proteomes" id="UP001183176"/>
    </source>
</evidence>
<dbReference type="Pfam" id="PF12680">
    <property type="entry name" value="SnoaL_2"/>
    <property type="match status" value="1"/>
</dbReference>
<dbReference type="Gene3D" id="3.10.450.50">
    <property type="match status" value="1"/>
</dbReference>
<dbReference type="InterPro" id="IPR032710">
    <property type="entry name" value="NTF2-like_dom_sf"/>
</dbReference>
<dbReference type="Proteomes" id="UP001183176">
    <property type="component" value="Unassembled WGS sequence"/>
</dbReference>
<evidence type="ECO:0000259" key="1">
    <source>
        <dbReference type="Pfam" id="PF12680"/>
    </source>
</evidence>
<keyword evidence="3" id="KW-1185">Reference proteome</keyword>